<dbReference type="Pfam" id="PF00128">
    <property type="entry name" value="Alpha-amylase"/>
    <property type="match status" value="1"/>
</dbReference>
<dbReference type="EMBL" id="NGMM01000003">
    <property type="protein sequence ID" value="OTP15919.1"/>
    <property type="molecule type" value="Genomic_DNA"/>
</dbReference>
<keyword evidence="2" id="KW-0326">Glycosidase</keyword>
<dbReference type="CDD" id="cd11338">
    <property type="entry name" value="AmyAc_CMD"/>
    <property type="match status" value="1"/>
</dbReference>
<dbReference type="GO" id="GO:0016798">
    <property type="term" value="F:hydrolase activity, acting on glycosyl bonds"/>
    <property type="evidence" value="ECO:0007669"/>
    <property type="project" value="UniProtKB-KW"/>
</dbReference>
<gene>
    <name evidence="4" type="ORF">A5888_002133</name>
    <name evidence="5" type="ORF">A5888_004004</name>
</gene>
<evidence type="ECO:0000313" key="5">
    <source>
        <dbReference type="EMBL" id="WYJ92231.1"/>
    </source>
</evidence>
<dbReference type="PANTHER" id="PTHR10357">
    <property type="entry name" value="ALPHA-AMYLASE FAMILY MEMBER"/>
    <property type="match status" value="1"/>
</dbReference>
<dbReference type="Gene3D" id="3.20.20.80">
    <property type="entry name" value="Glycosidases"/>
    <property type="match status" value="1"/>
</dbReference>
<dbReference type="Gene3D" id="3.90.400.10">
    <property type="entry name" value="Oligo-1,6-glucosidase, Domain 2"/>
    <property type="match status" value="1"/>
</dbReference>
<dbReference type="InterPro" id="IPR045857">
    <property type="entry name" value="O16G_dom_2"/>
</dbReference>
<evidence type="ECO:0000256" key="2">
    <source>
        <dbReference type="ARBA" id="ARBA00023295"/>
    </source>
</evidence>
<feature type="domain" description="Glycosyl hydrolase family 13 catalytic" evidence="3">
    <location>
        <begin position="143"/>
        <end position="537"/>
    </location>
</feature>
<dbReference type="PANTHER" id="PTHR10357:SF210">
    <property type="entry name" value="MALTODEXTRIN GLUCOSIDASE"/>
    <property type="match status" value="1"/>
</dbReference>
<reference evidence="5" key="3">
    <citation type="submission" date="2024-03" db="EMBL/GenBank/DDBJ databases">
        <title>The Genome Sequence of Enterococcus sp. DIV0242b.</title>
        <authorList>
            <consortium name="The Broad Institute Genomics Platform"/>
            <consortium name="The Broad Institute Microbial Omics Core"/>
            <consortium name="The Broad Institute Genomic Center for Infectious Diseases"/>
            <person name="Earl A."/>
            <person name="Manson A."/>
            <person name="Gilmore M."/>
            <person name="Schwartman J."/>
            <person name="Shea T."/>
            <person name="Abouelleil A."/>
            <person name="Cao P."/>
            <person name="Chapman S."/>
            <person name="Cusick C."/>
            <person name="Young S."/>
            <person name="Neafsey D."/>
            <person name="Nusbaum C."/>
            <person name="Birren B."/>
        </authorList>
    </citation>
    <scope>NUCLEOTIDE SEQUENCE</scope>
    <source>
        <strain evidence="5">9E7_DIV0242</strain>
    </source>
</reference>
<keyword evidence="6" id="KW-1185">Reference proteome</keyword>
<evidence type="ECO:0000259" key="3">
    <source>
        <dbReference type="SMART" id="SM00642"/>
    </source>
</evidence>
<keyword evidence="1" id="KW-0378">Hydrolase</keyword>
<name>A0A242K6J3_9ENTE</name>
<dbReference type="AlphaFoldDB" id="A0A242K6J3"/>
<dbReference type="EMBL" id="CP147247">
    <property type="protein sequence ID" value="WYJ92231.1"/>
    <property type="molecule type" value="Genomic_DNA"/>
</dbReference>
<dbReference type="SUPFAM" id="SSF51445">
    <property type="entry name" value="(Trans)glycosidases"/>
    <property type="match status" value="1"/>
</dbReference>
<dbReference type="OrthoDB" id="9805159at2"/>
<dbReference type="SMART" id="SM00642">
    <property type="entry name" value="Aamy"/>
    <property type="match status" value="1"/>
</dbReference>
<dbReference type="InterPro" id="IPR013783">
    <property type="entry name" value="Ig-like_fold"/>
</dbReference>
<reference evidence="5" key="2">
    <citation type="submission" date="2017-05" db="EMBL/GenBank/DDBJ databases">
        <authorList>
            <consortium name="The Broad Institute Genomics Platform"/>
            <consortium name="The Broad Institute Genomic Center for Infectious Diseases"/>
            <person name="Earl A."/>
            <person name="Manson A."/>
            <person name="Schwartman J."/>
            <person name="Gilmore M."/>
            <person name="Abouelleil A."/>
            <person name="Cao P."/>
            <person name="Chapman S."/>
            <person name="Cusick C."/>
            <person name="Shea T."/>
            <person name="Young S."/>
            <person name="Neafsey D."/>
            <person name="Nusbaum C."/>
            <person name="Birren B."/>
        </authorList>
    </citation>
    <scope>NUCLEOTIDE SEQUENCE</scope>
    <source>
        <strain evidence="5">9E7_DIV0242</strain>
    </source>
</reference>
<dbReference type="Gene3D" id="2.60.40.10">
    <property type="entry name" value="Immunoglobulins"/>
    <property type="match status" value="1"/>
</dbReference>
<evidence type="ECO:0000313" key="6">
    <source>
        <dbReference type="Proteomes" id="UP000195141"/>
    </source>
</evidence>
<dbReference type="RefSeq" id="WP_086349195.1">
    <property type="nucleotide sequence ID" value="NZ_CP147247.1"/>
</dbReference>
<reference evidence="4" key="1">
    <citation type="submission" date="2017-05" db="EMBL/GenBank/DDBJ databases">
        <title>The Genome Sequence of Enterococcus sp. 9E7_DIV0242.</title>
        <authorList>
            <consortium name="The Broad Institute Genomics Platform"/>
            <consortium name="The Broad Institute Genomic Center for Infectious Diseases"/>
            <person name="Earl A."/>
            <person name="Manson A."/>
            <person name="Schwartman J."/>
            <person name="Gilmore M."/>
            <person name="Abouelleil A."/>
            <person name="Cao P."/>
            <person name="Chapman S."/>
            <person name="Cusick C."/>
            <person name="Shea T."/>
            <person name="Young S."/>
            <person name="Neafsey D."/>
            <person name="Nusbaum C."/>
            <person name="Birren B."/>
        </authorList>
    </citation>
    <scope>NUCLEOTIDE SEQUENCE [LARGE SCALE GENOMIC DNA]</scope>
    <source>
        <strain evidence="4">9E7_DIV0242</strain>
    </source>
</reference>
<dbReference type="Proteomes" id="UP000195141">
    <property type="component" value="Chromosome"/>
</dbReference>
<protein>
    <recommendedName>
        <fullName evidence="3">Glycosyl hydrolase family 13 catalytic domain-containing protein</fullName>
    </recommendedName>
</protein>
<dbReference type="InterPro" id="IPR006047">
    <property type="entry name" value="GH13_cat_dom"/>
</dbReference>
<dbReference type="GO" id="GO:0005975">
    <property type="term" value="P:carbohydrate metabolic process"/>
    <property type="evidence" value="ECO:0007669"/>
    <property type="project" value="InterPro"/>
</dbReference>
<evidence type="ECO:0000313" key="4">
    <source>
        <dbReference type="EMBL" id="OTP15919.1"/>
    </source>
</evidence>
<accession>A0A242K6J3</accession>
<evidence type="ECO:0000256" key="1">
    <source>
        <dbReference type="ARBA" id="ARBA00022801"/>
    </source>
</evidence>
<proteinExistence type="predicted"/>
<dbReference type="InterPro" id="IPR017853">
    <property type="entry name" value="GH"/>
</dbReference>
<sequence>MTAIYFNSWLEEYKQPFGAIEKGDTVTFSIAVQESVVEQVLLVMRKEDGEQGVEKINMSPQEELRYTCAYSLEQRAGLYFYYFEILKKEAGQEAEILYFGSNQGKGGAGVLTPALGDLHPYQLTCYEKTDPAPDWYRKGIVYQIFPDRFYNGNPHKEISQPKKNTFIYGTWEDEPMYIKDEQGEIIRWDFYGGNLQGIIEKIPYLKELGVTVLYLNPIFEAASNHRYDTGDYLAIDGMLGDEKIFQQLLDCLHENDMQLILDGVFSHVGRNSRYFNYDGRYGEYEGAYRKPESRYRQWFKFSDYPQEYKSWWGVKDLPEADKENHDFQQFIYGEKDSVIEKWTAMGVDGWRLDVADELPDFFIDGIRQTLDQHPKKVLIGEVWEDASNKISYGQRRQYVFGGGLHGVMNYPFRENILGLLQEKQSAKDTAEKLTVLQENYPADIFANNLNNIGTHDSERIATLLENNFSKLSLAVGLMFALPGVPTIYYGDEAGLTGGKDPENRKFFPWHSIDSDTYTCYQEWTMKRKETEALVQGELYSFYSNGLLGLLRYSKPAQLALYLVNPQNQDASIKELNFTRKPPISTDILEELLSGVVVLAWDDYFVTKDFG</sequence>
<organism evidence="4">
    <name type="scientific">Candidatus Enterococcus clewellii</name>
    <dbReference type="NCBI Taxonomy" id="1834193"/>
    <lineage>
        <taxon>Bacteria</taxon>
        <taxon>Bacillati</taxon>
        <taxon>Bacillota</taxon>
        <taxon>Bacilli</taxon>
        <taxon>Lactobacillales</taxon>
        <taxon>Enterococcaceae</taxon>
        <taxon>Enterococcus</taxon>
    </lineage>
</organism>